<reference evidence="3" key="1">
    <citation type="submission" date="2023-03" db="EMBL/GenBank/DDBJ databases">
        <title>Massive genome expansion in bonnet fungi (Mycena s.s.) driven by repeated elements and novel gene families across ecological guilds.</title>
        <authorList>
            <consortium name="Lawrence Berkeley National Laboratory"/>
            <person name="Harder C.B."/>
            <person name="Miyauchi S."/>
            <person name="Viragh M."/>
            <person name="Kuo A."/>
            <person name="Thoen E."/>
            <person name="Andreopoulos B."/>
            <person name="Lu D."/>
            <person name="Skrede I."/>
            <person name="Drula E."/>
            <person name="Henrissat B."/>
            <person name="Morin E."/>
            <person name="Kohler A."/>
            <person name="Barry K."/>
            <person name="LaButti K."/>
            <person name="Morin E."/>
            <person name="Salamov A."/>
            <person name="Lipzen A."/>
            <person name="Mereny Z."/>
            <person name="Hegedus B."/>
            <person name="Baldrian P."/>
            <person name="Stursova M."/>
            <person name="Weitz H."/>
            <person name="Taylor A."/>
            <person name="Grigoriev I.V."/>
            <person name="Nagy L.G."/>
            <person name="Martin F."/>
            <person name="Kauserud H."/>
        </authorList>
    </citation>
    <scope>NUCLEOTIDE SEQUENCE</scope>
    <source>
        <strain evidence="3">CBHHK188m</strain>
    </source>
</reference>
<dbReference type="EMBL" id="JARJLG010000041">
    <property type="protein sequence ID" value="KAJ7763187.1"/>
    <property type="molecule type" value="Genomic_DNA"/>
</dbReference>
<keyword evidence="1" id="KW-0479">Metal-binding</keyword>
<gene>
    <name evidence="3" type="ORF">DFH07DRAFT_770916</name>
</gene>
<dbReference type="Proteomes" id="UP001215280">
    <property type="component" value="Unassembled WGS sequence"/>
</dbReference>
<protein>
    <recommendedName>
        <fullName evidence="2">CCHC-type domain-containing protein</fullName>
    </recommendedName>
</protein>
<organism evidence="3 4">
    <name type="scientific">Mycena maculata</name>
    <dbReference type="NCBI Taxonomy" id="230809"/>
    <lineage>
        <taxon>Eukaryota</taxon>
        <taxon>Fungi</taxon>
        <taxon>Dikarya</taxon>
        <taxon>Basidiomycota</taxon>
        <taxon>Agaricomycotina</taxon>
        <taxon>Agaricomycetes</taxon>
        <taxon>Agaricomycetidae</taxon>
        <taxon>Agaricales</taxon>
        <taxon>Marasmiineae</taxon>
        <taxon>Mycenaceae</taxon>
        <taxon>Mycena</taxon>
    </lineage>
</organism>
<evidence type="ECO:0000259" key="2">
    <source>
        <dbReference type="PROSITE" id="PS50158"/>
    </source>
</evidence>
<dbReference type="GO" id="GO:0008270">
    <property type="term" value="F:zinc ion binding"/>
    <property type="evidence" value="ECO:0007669"/>
    <property type="project" value="UniProtKB-KW"/>
</dbReference>
<accession>A0AAD7JH32</accession>
<keyword evidence="4" id="KW-1185">Reference proteome</keyword>
<evidence type="ECO:0000256" key="1">
    <source>
        <dbReference type="PROSITE-ProRule" id="PRU00047"/>
    </source>
</evidence>
<keyword evidence="1" id="KW-0862">Zinc</keyword>
<evidence type="ECO:0000313" key="3">
    <source>
        <dbReference type="EMBL" id="KAJ7763187.1"/>
    </source>
</evidence>
<dbReference type="PROSITE" id="PS50158">
    <property type="entry name" value="ZF_CCHC"/>
    <property type="match status" value="1"/>
</dbReference>
<feature type="domain" description="CCHC-type" evidence="2">
    <location>
        <begin position="46"/>
        <end position="59"/>
    </location>
</feature>
<name>A0AAD7JH32_9AGAR</name>
<evidence type="ECO:0000313" key="4">
    <source>
        <dbReference type="Proteomes" id="UP001215280"/>
    </source>
</evidence>
<dbReference type="AlphaFoldDB" id="A0AAD7JH32"/>
<keyword evidence="1" id="KW-0863">Zinc-finger</keyword>
<dbReference type="GO" id="GO:0003676">
    <property type="term" value="F:nucleic acid binding"/>
    <property type="evidence" value="ECO:0007669"/>
    <property type="project" value="InterPro"/>
</dbReference>
<proteinExistence type="predicted"/>
<comment type="caution">
    <text evidence="3">The sequence shown here is derived from an EMBL/GenBank/DDBJ whole genome shotgun (WGS) entry which is preliminary data.</text>
</comment>
<sequence>MQQKLSDSVTQLIKKEEDAEDDPSNVVMAATAQFNWGNSKEKDGVCHCCGRSGHVARHCIADMPDNVKAKYLASSKRNVDAGTAEDCIVFGDSDDEDSVAVYADTHYIPSNNSNSHRASIHTPVISQSNTPSSFQRRRRKIVVDIEVVVVNVLELFCSDFAQGDLPN</sequence>
<dbReference type="InterPro" id="IPR001878">
    <property type="entry name" value="Znf_CCHC"/>
</dbReference>